<evidence type="ECO:0000256" key="6">
    <source>
        <dbReference type="ARBA" id="ARBA00023136"/>
    </source>
</evidence>
<dbReference type="GO" id="GO:0009279">
    <property type="term" value="C:cell outer membrane"/>
    <property type="evidence" value="ECO:0007669"/>
    <property type="project" value="UniProtKB-SubCell"/>
</dbReference>
<evidence type="ECO:0000259" key="9">
    <source>
        <dbReference type="Pfam" id="PF18962"/>
    </source>
</evidence>
<feature type="domain" description="Secretion system C-terminal sorting" evidence="9">
    <location>
        <begin position="985"/>
        <end position="1060"/>
    </location>
</feature>
<keyword evidence="4" id="KW-0964">Secreted</keyword>
<dbReference type="Gene3D" id="2.60.40.4070">
    <property type="match status" value="1"/>
</dbReference>
<keyword evidence="6" id="KW-0472">Membrane</keyword>
<dbReference type="InterPro" id="IPR006626">
    <property type="entry name" value="PbH1"/>
</dbReference>
<keyword evidence="11" id="KW-1185">Reference proteome</keyword>
<dbReference type="SUPFAM" id="SSF51126">
    <property type="entry name" value="Pectin lyase-like"/>
    <property type="match status" value="2"/>
</dbReference>
<dbReference type="PANTHER" id="PTHR11319">
    <property type="entry name" value="G PROTEIN-COUPLED RECEPTOR-RELATED"/>
    <property type="match status" value="1"/>
</dbReference>
<organism evidence="10 11">
    <name type="scientific">Fodinibius halophilus</name>
    <dbReference type="NCBI Taxonomy" id="1736908"/>
    <lineage>
        <taxon>Bacteria</taxon>
        <taxon>Pseudomonadati</taxon>
        <taxon>Balneolota</taxon>
        <taxon>Balneolia</taxon>
        <taxon>Balneolales</taxon>
        <taxon>Balneolaceae</taxon>
        <taxon>Fodinibius</taxon>
    </lineage>
</organism>
<evidence type="ECO:0000256" key="7">
    <source>
        <dbReference type="ARBA" id="ARBA00023237"/>
    </source>
</evidence>
<protein>
    <submittedName>
        <fullName evidence="10">T9SS type A sorting domain-containing protein</fullName>
    </submittedName>
</protein>
<feature type="compositionally biased region" description="Gly residues" evidence="8">
    <location>
        <begin position="328"/>
        <end position="341"/>
    </location>
</feature>
<evidence type="ECO:0000313" key="11">
    <source>
        <dbReference type="Proteomes" id="UP000479132"/>
    </source>
</evidence>
<evidence type="ECO:0000256" key="5">
    <source>
        <dbReference type="ARBA" id="ARBA00022729"/>
    </source>
</evidence>
<dbReference type="GO" id="GO:0005576">
    <property type="term" value="C:extracellular region"/>
    <property type="evidence" value="ECO:0007669"/>
    <property type="project" value="UniProtKB-SubCell"/>
</dbReference>
<evidence type="ECO:0000313" key="10">
    <source>
        <dbReference type="EMBL" id="NGP90105.1"/>
    </source>
</evidence>
<dbReference type="Pfam" id="PF18962">
    <property type="entry name" value="Por_Secre_tail"/>
    <property type="match status" value="1"/>
</dbReference>
<dbReference type="InterPro" id="IPR059226">
    <property type="entry name" value="Choice_anch_Q_dom"/>
</dbReference>
<evidence type="ECO:0000256" key="3">
    <source>
        <dbReference type="ARBA" id="ARBA00004613"/>
    </source>
</evidence>
<dbReference type="SMART" id="SM00710">
    <property type="entry name" value="PbH1"/>
    <property type="match status" value="6"/>
</dbReference>
<gene>
    <name evidence="10" type="ORF">G3569_17235</name>
</gene>
<dbReference type="NCBIfam" id="NF041518">
    <property type="entry name" value="choice_anch_Q"/>
    <property type="match status" value="1"/>
</dbReference>
<accession>A0A6M1T9H2</accession>
<dbReference type="NCBIfam" id="TIGR04183">
    <property type="entry name" value="Por_Secre_tail"/>
    <property type="match status" value="1"/>
</dbReference>
<evidence type="ECO:0000256" key="8">
    <source>
        <dbReference type="SAM" id="MobiDB-lite"/>
    </source>
</evidence>
<dbReference type="InterPro" id="IPR012334">
    <property type="entry name" value="Pectin_lyas_fold"/>
</dbReference>
<proteinExistence type="predicted"/>
<evidence type="ECO:0000256" key="1">
    <source>
        <dbReference type="ARBA" id="ARBA00004196"/>
    </source>
</evidence>
<feature type="region of interest" description="Disordered" evidence="8">
    <location>
        <begin position="320"/>
        <end position="347"/>
    </location>
</feature>
<dbReference type="InterPro" id="IPR026444">
    <property type="entry name" value="Secre_tail"/>
</dbReference>
<dbReference type="RefSeq" id="WP_165271334.1">
    <property type="nucleotide sequence ID" value="NZ_JAALLS010000034.1"/>
</dbReference>
<dbReference type="Gene3D" id="2.160.20.10">
    <property type="entry name" value="Single-stranded right-handed beta-helix, Pectin lyase-like"/>
    <property type="match status" value="1"/>
</dbReference>
<dbReference type="Pfam" id="PF02415">
    <property type="entry name" value="Chlam_PMP"/>
    <property type="match status" value="4"/>
</dbReference>
<keyword evidence="7" id="KW-0998">Cell outer membrane</keyword>
<dbReference type="EMBL" id="JAALLS010000034">
    <property type="protein sequence ID" value="NGP90105.1"/>
    <property type="molecule type" value="Genomic_DNA"/>
</dbReference>
<evidence type="ECO:0000256" key="2">
    <source>
        <dbReference type="ARBA" id="ARBA00004442"/>
    </source>
</evidence>
<name>A0A6M1T9H2_9BACT</name>
<sequence length="1063" mass="112009">MNKYHLSSISLLNTFVFVTVLMLAVPTLSQAQIYVDHTATGADDGSSWSDAYTTLQGALQAASSSDQIWIAEGTYKPTTGTDRTASFSITGTKDGIKIYGGFEQGDTFSDRNSTDHPVLLSGDIGTANDQSDNSYNVFSFDGRSNNITTSTILDGVTITSGNADGSGFYEKRGGGILNLGTSGGVCNPTISNVTFTNNSATLGGAMFNEGYNGESSPDISSSTFTGNNAANLGGAIYSYGNSTGNSNPTISASTFENNSATLLGGALFNSGNGGTSNPTITNSTFRNNTAASGGAIYNDGANNGQSNPVITSSVFKSNTVTTSSPGNDGNGGAIFNGGSGGQSNPTIKRSIFISNSAETDGGAIFNDGRTSGESNPVITNTVFANNSTTNGNGGAFYSNGQDGVSSPVITNATFTGNTSGADGGAITNDVTASGSGTVEPSITNTILYGNVAGTGGEQIYNRGNGVAPTVGYTLIEAGTSGVTNSSGGTINYTNSNGSTVTFSQSTNLQGDPKFTDDTDPDGTDDTFFTSDDGLDLEASSSSIEAGDNSATNISNTDITGEPRIIGIEVDLGAYEGPLTVQITGSEGWRIMTAPTGGLSYTGLLGPLWLQGMSGADVTNGTANLHTWDEATQQFQAVSDATTVPNAGQGFLVYVYDDQNYDGTNEGFPKTLTVDQSRSTGSVSPSLSYNNNGTSSDGFNLVGNPYNVTINWDDPAFTKNNLNASIYVWDSSANSGTGAYLSWNGSNGTLPNGLIAPWQGFWIEANAPSPVLEFTENVQSAGGAFYKEEETTSPEITFTLEGENMESKTILTFDKRGQKGKDPLDAWKLESLNDSYLSLYTTNTERHALDINVLPIDFKNPLHLDLDFKGSDLGGTYTLRWDPQALPSNIAVTLKDNHTNQIISLNSADEYSFKVANQHKNSTRNTDHSLSGTTQYQKGFRPHHSPIPTVLKAKATNSRFKLSIDPNSKQGDLNEIPNRMELKQNYPNPFNPSTVIRYGVPKQTEVQLNIYDVLGRKIRTLVNTQKSAGRYEASFDASNLASGLYLYRLKIGAKVLTKKMMLIK</sequence>
<comment type="caution">
    <text evidence="10">The sequence shown here is derived from an EMBL/GenBank/DDBJ whole genome shotgun (WGS) entry which is preliminary data.</text>
</comment>
<feature type="region of interest" description="Disordered" evidence="8">
    <location>
        <begin position="503"/>
        <end position="524"/>
    </location>
</feature>
<dbReference type="InterPro" id="IPR003368">
    <property type="entry name" value="POMP_repeat"/>
</dbReference>
<dbReference type="InterPro" id="IPR011050">
    <property type="entry name" value="Pectin_lyase_fold/virulence"/>
</dbReference>
<reference evidence="10 11" key="1">
    <citation type="submission" date="2020-02" db="EMBL/GenBank/DDBJ databases">
        <title>Aliifodinibius halophilus 2W32, complete genome.</title>
        <authorList>
            <person name="Li Y."/>
            <person name="Wu S."/>
        </authorList>
    </citation>
    <scope>NUCLEOTIDE SEQUENCE [LARGE SCALE GENOMIC DNA]</scope>
    <source>
        <strain evidence="10 11">2W32</strain>
    </source>
</reference>
<keyword evidence="5" id="KW-0732">Signal</keyword>
<dbReference type="PANTHER" id="PTHR11319:SF35">
    <property type="entry name" value="OUTER MEMBRANE PROTEIN PMPC-RELATED"/>
    <property type="match status" value="1"/>
</dbReference>
<dbReference type="Proteomes" id="UP000479132">
    <property type="component" value="Unassembled WGS sequence"/>
</dbReference>
<dbReference type="AlphaFoldDB" id="A0A6M1T9H2"/>
<comment type="subcellular location">
    <subcellularLocation>
        <location evidence="1">Cell envelope</location>
    </subcellularLocation>
    <subcellularLocation>
        <location evidence="2">Cell outer membrane</location>
    </subcellularLocation>
    <subcellularLocation>
        <location evidence="3">Secreted</location>
    </subcellularLocation>
</comment>
<evidence type="ECO:0000256" key="4">
    <source>
        <dbReference type="ARBA" id="ARBA00022525"/>
    </source>
</evidence>